<sequence length="346" mass="38647">MRSKLKIILVACLAAQAAASSEIRIAKSCYEWRKVIGDAIASAINTAKAAGLALDNPKPDIQELAEHLFGNEASIAAAKVRLNKIGAIIFAPPDTVSAERVLWEDKKEMKKEDIVVFCDLSRFERDANGEVFWDNQNAQWFGRKSYAEWNSNRENTEAETVSEIDGDNGSLVGASIYVFPWYIKQMQARKNMEGFTAVLNNDPKAIAMIAEVVKGIGRNWNYYKDKGMASGHPMARMDIVHAVLDGTMLHELSHTWAAGISEDVDGARSYGWGAAVEMKNPKNADSLSLFAYAVKVVQSTRFEVDIEGDIADYSTGIFVRKSKLEKRRDDEIDRMIREILDARWRS</sequence>
<dbReference type="InterPro" id="IPR024079">
    <property type="entry name" value="MetalloPept_cat_dom_sf"/>
</dbReference>
<gene>
    <name evidence="2" type="ORF">EG328_005658</name>
</gene>
<evidence type="ECO:0000313" key="2">
    <source>
        <dbReference type="EMBL" id="KAE9986432.1"/>
    </source>
</evidence>
<name>A0A8H3VAQ2_VENIN</name>
<proteinExistence type="predicted"/>
<feature type="chain" id="PRO_5034304041" evidence="1">
    <location>
        <begin position="20"/>
        <end position="346"/>
    </location>
</feature>
<accession>A0A8H3VAQ2</accession>
<evidence type="ECO:0000256" key="1">
    <source>
        <dbReference type="SAM" id="SignalP"/>
    </source>
</evidence>
<keyword evidence="1" id="KW-0732">Signal</keyword>
<dbReference type="EMBL" id="WNWS01000030">
    <property type="protein sequence ID" value="KAE9986432.1"/>
    <property type="molecule type" value="Genomic_DNA"/>
</dbReference>
<dbReference type="Proteomes" id="UP000447873">
    <property type="component" value="Unassembled WGS sequence"/>
</dbReference>
<reference evidence="2 3" key="1">
    <citation type="submission" date="2018-12" db="EMBL/GenBank/DDBJ databases">
        <title>Venturia inaequalis Genome Resource.</title>
        <authorList>
            <person name="Lichtner F.J."/>
        </authorList>
    </citation>
    <scope>NUCLEOTIDE SEQUENCE [LARGE SCALE GENOMIC DNA]</scope>
    <source>
        <strain evidence="2 3">120213</strain>
    </source>
</reference>
<dbReference type="Gene3D" id="3.40.390.10">
    <property type="entry name" value="Collagenase (Catalytic Domain)"/>
    <property type="match status" value="1"/>
</dbReference>
<protein>
    <submittedName>
        <fullName evidence="2">Uncharacterized protein</fullName>
    </submittedName>
</protein>
<dbReference type="GO" id="GO:0008237">
    <property type="term" value="F:metallopeptidase activity"/>
    <property type="evidence" value="ECO:0007669"/>
    <property type="project" value="InterPro"/>
</dbReference>
<feature type="signal peptide" evidence="1">
    <location>
        <begin position="1"/>
        <end position="19"/>
    </location>
</feature>
<organism evidence="2 3">
    <name type="scientific">Venturia inaequalis</name>
    <name type="common">Apple scab fungus</name>
    <dbReference type="NCBI Taxonomy" id="5025"/>
    <lineage>
        <taxon>Eukaryota</taxon>
        <taxon>Fungi</taxon>
        <taxon>Dikarya</taxon>
        <taxon>Ascomycota</taxon>
        <taxon>Pezizomycotina</taxon>
        <taxon>Dothideomycetes</taxon>
        <taxon>Pleosporomycetidae</taxon>
        <taxon>Venturiales</taxon>
        <taxon>Venturiaceae</taxon>
        <taxon>Venturia</taxon>
    </lineage>
</organism>
<evidence type="ECO:0000313" key="3">
    <source>
        <dbReference type="Proteomes" id="UP000447873"/>
    </source>
</evidence>
<dbReference type="AlphaFoldDB" id="A0A8H3VAQ2"/>
<comment type="caution">
    <text evidence="2">The sequence shown here is derived from an EMBL/GenBank/DDBJ whole genome shotgun (WGS) entry which is preliminary data.</text>
</comment>